<sequence length="218" mass="24080">MQGSELLATLSTLPADRAAAVLRHAARHPIADPREPLAAELTEAGHRDAEAFGAAIRGFDRVRLFHSPVKRCQQTAERVAAGAARAGLNVELVGTRPELGVAYILDQIETGRLSGLHGEKFVRLWFTNQVSEQLILRAPDIARRKLAYVTARLREPVAGGRRLDLHVSHDWNVLILRELLLGVRHEEAGWATFLDGVAFTAEAESLRAFYRERDALVS</sequence>
<dbReference type="Gene3D" id="3.40.50.1240">
    <property type="entry name" value="Phosphoglycerate mutase-like"/>
    <property type="match status" value="1"/>
</dbReference>
<dbReference type="Proteomes" id="UP000290218">
    <property type="component" value="Unassembled WGS sequence"/>
</dbReference>
<organism evidence="1 2">
    <name type="scientific">Oleiharenicola lentus</name>
    <dbReference type="NCBI Taxonomy" id="2508720"/>
    <lineage>
        <taxon>Bacteria</taxon>
        <taxon>Pseudomonadati</taxon>
        <taxon>Verrucomicrobiota</taxon>
        <taxon>Opitutia</taxon>
        <taxon>Opitutales</taxon>
        <taxon>Opitutaceae</taxon>
        <taxon>Oleiharenicola</taxon>
    </lineage>
</organism>
<dbReference type="Pfam" id="PF00300">
    <property type="entry name" value="His_Phos_1"/>
    <property type="match status" value="1"/>
</dbReference>
<dbReference type="CDD" id="cd07040">
    <property type="entry name" value="HP"/>
    <property type="match status" value="1"/>
</dbReference>
<dbReference type="SUPFAM" id="SSF53254">
    <property type="entry name" value="Phosphoglycerate mutase-like"/>
    <property type="match status" value="1"/>
</dbReference>
<accession>A0A4Q1C8P3</accession>
<evidence type="ECO:0000313" key="1">
    <source>
        <dbReference type="EMBL" id="RXK55192.1"/>
    </source>
</evidence>
<gene>
    <name evidence="1" type="ORF">ESB00_04645</name>
</gene>
<evidence type="ECO:0000313" key="2">
    <source>
        <dbReference type="Proteomes" id="UP000290218"/>
    </source>
</evidence>
<dbReference type="RefSeq" id="WP_129046558.1">
    <property type="nucleotide sequence ID" value="NZ_SDHX01000001.1"/>
</dbReference>
<protein>
    <submittedName>
        <fullName evidence="1">Histidine phosphatase family protein</fullName>
    </submittedName>
</protein>
<dbReference type="AlphaFoldDB" id="A0A4Q1C8P3"/>
<dbReference type="InterPro" id="IPR029033">
    <property type="entry name" value="His_PPase_superfam"/>
</dbReference>
<dbReference type="EMBL" id="SDHX01000001">
    <property type="protein sequence ID" value="RXK55192.1"/>
    <property type="molecule type" value="Genomic_DNA"/>
</dbReference>
<dbReference type="InterPro" id="IPR013078">
    <property type="entry name" value="His_Pase_superF_clade-1"/>
</dbReference>
<name>A0A4Q1C8P3_9BACT</name>
<proteinExistence type="predicted"/>
<reference evidence="1 2" key="1">
    <citation type="submission" date="2019-01" db="EMBL/GenBank/DDBJ databases">
        <title>Lacunisphaera sp. strain TWA-58.</title>
        <authorList>
            <person name="Chen W.-M."/>
        </authorList>
    </citation>
    <scope>NUCLEOTIDE SEQUENCE [LARGE SCALE GENOMIC DNA]</scope>
    <source>
        <strain evidence="1 2">TWA-58</strain>
    </source>
</reference>
<dbReference type="OrthoDB" id="191478at2"/>
<comment type="caution">
    <text evidence="1">The sequence shown here is derived from an EMBL/GenBank/DDBJ whole genome shotgun (WGS) entry which is preliminary data.</text>
</comment>
<keyword evidence="2" id="KW-1185">Reference proteome</keyword>